<feature type="transmembrane region" description="Helical" evidence="1">
    <location>
        <begin position="6"/>
        <end position="28"/>
    </location>
</feature>
<dbReference type="Proteomes" id="UP001203410">
    <property type="component" value="Unassembled WGS sequence"/>
</dbReference>
<evidence type="ECO:0000313" key="2">
    <source>
        <dbReference type="EMBL" id="MCL6699149.1"/>
    </source>
</evidence>
<sequence length="77" mass="7960">MIGDLNIIYVAIGVVAMLGGLAMLYRAIRGRPGENPKATAMLIAGMMITAFGLLMAGFAIGFAVSEPLDLNDAETAS</sequence>
<keyword evidence="1" id="KW-0472">Membrane</keyword>
<feature type="transmembrane region" description="Helical" evidence="1">
    <location>
        <begin position="40"/>
        <end position="64"/>
    </location>
</feature>
<name>A0ABT0RW78_9SPHN</name>
<keyword evidence="1" id="KW-1133">Transmembrane helix</keyword>
<dbReference type="RefSeq" id="WP_249904545.1">
    <property type="nucleotide sequence ID" value="NZ_JAMGBA010000002.1"/>
</dbReference>
<organism evidence="2 3">
    <name type="scientific">Sphingomonas caseinilyticus</name>
    <dbReference type="NCBI Taxonomy" id="2908205"/>
    <lineage>
        <taxon>Bacteria</taxon>
        <taxon>Pseudomonadati</taxon>
        <taxon>Pseudomonadota</taxon>
        <taxon>Alphaproteobacteria</taxon>
        <taxon>Sphingomonadales</taxon>
        <taxon>Sphingomonadaceae</taxon>
        <taxon>Sphingomonas</taxon>
    </lineage>
</organism>
<keyword evidence="3" id="KW-1185">Reference proteome</keyword>
<gene>
    <name evidence="2" type="ORF">LZ496_10205</name>
</gene>
<evidence type="ECO:0008006" key="4">
    <source>
        <dbReference type="Google" id="ProtNLM"/>
    </source>
</evidence>
<dbReference type="EMBL" id="JAMGBA010000002">
    <property type="protein sequence ID" value="MCL6699149.1"/>
    <property type="molecule type" value="Genomic_DNA"/>
</dbReference>
<comment type="caution">
    <text evidence="2">The sequence shown here is derived from an EMBL/GenBank/DDBJ whole genome shotgun (WGS) entry which is preliminary data.</text>
</comment>
<keyword evidence="1" id="KW-0812">Transmembrane</keyword>
<accession>A0ABT0RW78</accession>
<evidence type="ECO:0000313" key="3">
    <source>
        <dbReference type="Proteomes" id="UP001203410"/>
    </source>
</evidence>
<evidence type="ECO:0000256" key="1">
    <source>
        <dbReference type="SAM" id="Phobius"/>
    </source>
</evidence>
<reference evidence="2 3" key="1">
    <citation type="submission" date="2022-05" db="EMBL/GenBank/DDBJ databases">
        <authorList>
            <person name="Jo J.-H."/>
            <person name="Im W.-T."/>
        </authorList>
    </citation>
    <scope>NUCLEOTIDE SEQUENCE [LARGE SCALE GENOMIC DNA]</scope>
    <source>
        <strain evidence="2 3">NSE70-1</strain>
    </source>
</reference>
<protein>
    <recommendedName>
        <fullName evidence="4">PEP-CTERM protein-sorting domain-containing protein</fullName>
    </recommendedName>
</protein>
<proteinExistence type="predicted"/>